<proteinExistence type="predicted"/>
<accession>A0A7R9QYK6</accession>
<dbReference type="EMBL" id="CAJPVJ010028241">
    <property type="protein sequence ID" value="CAG2179679.1"/>
    <property type="molecule type" value="Genomic_DNA"/>
</dbReference>
<gene>
    <name evidence="1" type="ORF">ONB1V03_LOCUS19103</name>
</gene>
<dbReference type="Gene3D" id="3.80.10.10">
    <property type="entry name" value="Ribonuclease Inhibitor"/>
    <property type="match status" value="1"/>
</dbReference>
<dbReference type="EMBL" id="OC943066">
    <property type="protein sequence ID" value="CAD7662543.1"/>
    <property type="molecule type" value="Genomic_DNA"/>
</dbReference>
<evidence type="ECO:0000313" key="2">
    <source>
        <dbReference type="Proteomes" id="UP000728032"/>
    </source>
</evidence>
<evidence type="ECO:0008006" key="3">
    <source>
        <dbReference type="Google" id="ProtNLM"/>
    </source>
</evidence>
<organism evidence="1">
    <name type="scientific">Oppiella nova</name>
    <dbReference type="NCBI Taxonomy" id="334625"/>
    <lineage>
        <taxon>Eukaryota</taxon>
        <taxon>Metazoa</taxon>
        <taxon>Ecdysozoa</taxon>
        <taxon>Arthropoda</taxon>
        <taxon>Chelicerata</taxon>
        <taxon>Arachnida</taxon>
        <taxon>Acari</taxon>
        <taxon>Acariformes</taxon>
        <taxon>Sarcoptiformes</taxon>
        <taxon>Oribatida</taxon>
        <taxon>Brachypylina</taxon>
        <taxon>Oppioidea</taxon>
        <taxon>Oppiidae</taxon>
        <taxon>Oppiella</taxon>
    </lineage>
</organism>
<dbReference type="InterPro" id="IPR036047">
    <property type="entry name" value="F-box-like_dom_sf"/>
</dbReference>
<dbReference type="SUPFAM" id="SSF81383">
    <property type="entry name" value="F-box domain"/>
    <property type="match status" value="1"/>
</dbReference>
<evidence type="ECO:0000313" key="1">
    <source>
        <dbReference type="EMBL" id="CAD7662543.1"/>
    </source>
</evidence>
<dbReference type="InterPro" id="IPR032675">
    <property type="entry name" value="LRR_dom_sf"/>
</dbReference>
<name>A0A7R9QYK6_9ACAR</name>
<reference evidence="1" key="1">
    <citation type="submission" date="2020-11" db="EMBL/GenBank/DDBJ databases">
        <authorList>
            <person name="Tran Van P."/>
        </authorList>
    </citation>
    <scope>NUCLEOTIDE SEQUENCE</scope>
</reference>
<dbReference type="Proteomes" id="UP000728032">
    <property type="component" value="Unassembled WGS sequence"/>
</dbReference>
<dbReference type="SUPFAM" id="SSF52047">
    <property type="entry name" value="RNI-like"/>
    <property type="match status" value="1"/>
</dbReference>
<dbReference type="AlphaFoldDB" id="A0A7R9QYK6"/>
<sequence>MNRTIAEEVMTAEEDTVCHSLVKKPKMSSTAMTAADEEYYPHDSFDRYGDDLCGLILSYLSSSDCFRFECLSAQWRRLVYKSAHSLVIYGKEPNSCLKKDDSKPRAMNWKTLQVMVKKLPIITSIYIEINTKTTEKVLEQLLIECHNLAAIHVTFGDTIDGQIADQILDKYGHQLTAVSLPKSNDVIKAFNSHSESYTRLQEIIHCNTVPLKLSVLFNDHNELLVKDLTRFTFDYTGDQDLPLLQTFVDHYSHRLKSIQVHRYLTDKMEVLDVLTQLSKLEVLNELKIYVNFKKISITKTFTDCLKQLSTKCRRLKSFRFYMYDIRDTEMTQILPSISGFKRLRELQLMFSKPNTESHENCLDFSLKSLSPLKRMTHLWLTFGGFALNETLFDSIDTHLPRLQTLKFTSSLEISAGIEESVHKLPKLRRFELQTK</sequence>
<protein>
    <recommendedName>
        <fullName evidence="3">F-box domain-containing protein</fullName>
    </recommendedName>
</protein>
<dbReference type="OrthoDB" id="6478838at2759"/>
<keyword evidence="2" id="KW-1185">Reference proteome</keyword>